<comment type="caution">
    <text evidence="1">The sequence shown here is derived from an EMBL/GenBank/DDBJ whole genome shotgun (WGS) entry which is preliminary data.</text>
</comment>
<reference evidence="1" key="1">
    <citation type="journal article" date="2023" name="PLoS Negl. Trop. Dis.">
        <title>A genome sequence for Biomphalaria pfeifferi, the major vector snail for the human-infecting parasite Schistosoma mansoni.</title>
        <authorList>
            <person name="Bu L."/>
            <person name="Lu L."/>
            <person name="Laidemitt M.R."/>
            <person name="Zhang S.M."/>
            <person name="Mutuku M."/>
            <person name="Mkoji G."/>
            <person name="Steinauer M."/>
            <person name="Loker E.S."/>
        </authorList>
    </citation>
    <scope>NUCLEOTIDE SEQUENCE</scope>
    <source>
        <strain evidence="1">KasaAsao</strain>
    </source>
</reference>
<dbReference type="EMBL" id="JASAOG010000205">
    <property type="protein sequence ID" value="KAK0044080.1"/>
    <property type="molecule type" value="Genomic_DNA"/>
</dbReference>
<sequence>MPRIHALDSSENGLKFDSYHARSAIFAALLAKGAAASAERAADRRGFLSDSGLTCVPKTVATKSCEIKRTPLRKKGWAIPNNPRRLVSYDDLNTYCW</sequence>
<name>A0AAD8AX80_BIOPF</name>
<evidence type="ECO:0000313" key="1">
    <source>
        <dbReference type="EMBL" id="KAK0044080.1"/>
    </source>
</evidence>
<keyword evidence="2" id="KW-1185">Reference proteome</keyword>
<feature type="non-terminal residue" evidence="1">
    <location>
        <position position="97"/>
    </location>
</feature>
<protein>
    <submittedName>
        <fullName evidence="1">Uncharacterized protein</fullName>
    </submittedName>
</protein>
<accession>A0AAD8AX80</accession>
<organism evidence="1 2">
    <name type="scientific">Biomphalaria pfeifferi</name>
    <name type="common">Bloodfluke planorb</name>
    <name type="synonym">Freshwater snail</name>
    <dbReference type="NCBI Taxonomy" id="112525"/>
    <lineage>
        <taxon>Eukaryota</taxon>
        <taxon>Metazoa</taxon>
        <taxon>Spiralia</taxon>
        <taxon>Lophotrochozoa</taxon>
        <taxon>Mollusca</taxon>
        <taxon>Gastropoda</taxon>
        <taxon>Heterobranchia</taxon>
        <taxon>Euthyneura</taxon>
        <taxon>Panpulmonata</taxon>
        <taxon>Hygrophila</taxon>
        <taxon>Lymnaeoidea</taxon>
        <taxon>Planorbidae</taxon>
        <taxon>Biomphalaria</taxon>
    </lineage>
</organism>
<gene>
    <name evidence="1" type="ORF">Bpfe_026510</name>
</gene>
<proteinExistence type="predicted"/>
<dbReference type="Proteomes" id="UP001233172">
    <property type="component" value="Unassembled WGS sequence"/>
</dbReference>
<dbReference type="AlphaFoldDB" id="A0AAD8AX80"/>
<reference evidence="1" key="2">
    <citation type="submission" date="2023-04" db="EMBL/GenBank/DDBJ databases">
        <authorList>
            <person name="Bu L."/>
            <person name="Lu L."/>
            <person name="Laidemitt M.R."/>
            <person name="Zhang S.M."/>
            <person name="Mutuku M."/>
            <person name="Mkoji G."/>
            <person name="Steinauer M."/>
            <person name="Loker E.S."/>
        </authorList>
    </citation>
    <scope>NUCLEOTIDE SEQUENCE</scope>
    <source>
        <strain evidence="1">KasaAsao</strain>
        <tissue evidence="1">Whole Snail</tissue>
    </source>
</reference>
<evidence type="ECO:0000313" key="2">
    <source>
        <dbReference type="Proteomes" id="UP001233172"/>
    </source>
</evidence>